<dbReference type="Pfam" id="PF00884">
    <property type="entry name" value="Sulfatase"/>
    <property type="match status" value="1"/>
</dbReference>
<feature type="domain" description="Sulfatase N-terminal" evidence="5">
    <location>
        <begin position="6"/>
        <end position="365"/>
    </location>
</feature>
<keyword evidence="2" id="KW-0479">Metal-binding</keyword>
<evidence type="ECO:0000256" key="2">
    <source>
        <dbReference type="ARBA" id="ARBA00022723"/>
    </source>
</evidence>
<accession>A0ABQ3N6N2</accession>
<organism evidence="6 7">
    <name type="scientific">Neobacillus kokaensis</name>
    <dbReference type="NCBI Taxonomy" id="2759023"/>
    <lineage>
        <taxon>Bacteria</taxon>
        <taxon>Bacillati</taxon>
        <taxon>Bacillota</taxon>
        <taxon>Bacilli</taxon>
        <taxon>Bacillales</taxon>
        <taxon>Bacillaceae</taxon>
        <taxon>Neobacillus</taxon>
    </lineage>
</organism>
<evidence type="ECO:0000256" key="3">
    <source>
        <dbReference type="ARBA" id="ARBA00022801"/>
    </source>
</evidence>
<dbReference type="PROSITE" id="PS00149">
    <property type="entry name" value="SULFATASE_2"/>
    <property type="match status" value="1"/>
</dbReference>
<dbReference type="Proteomes" id="UP000637074">
    <property type="component" value="Unassembled WGS sequence"/>
</dbReference>
<proteinExistence type="inferred from homology"/>
<dbReference type="PANTHER" id="PTHR42693">
    <property type="entry name" value="ARYLSULFATASE FAMILY MEMBER"/>
    <property type="match status" value="1"/>
</dbReference>
<dbReference type="InterPro" id="IPR024607">
    <property type="entry name" value="Sulfatase_CS"/>
</dbReference>
<evidence type="ECO:0000313" key="7">
    <source>
        <dbReference type="Proteomes" id="UP000637074"/>
    </source>
</evidence>
<dbReference type="EMBL" id="BNDS01000015">
    <property type="protein sequence ID" value="GHH99814.1"/>
    <property type="molecule type" value="Genomic_DNA"/>
</dbReference>
<dbReference type="InterPro" id="IPR050738">
    <property type="entry name" value="Sulfatase"/>
</dbReference>
<dbReference type="PANTHER" id="PTHR42693:SF53">
    <property type="entry name" value="ENDO-4-O-SULFATASE"/>
    <property type="match status" value="1"/>
</dbReference>
<sequence length="500" mass="56907">MTKQQPNIVFITCDHLRADHLGCAGHPIIQTPHIDQLARNGVRFENAYSATPICIPARASIMTGMEGHSLGLTTFKKGFELPVKETLPQLLKDQGYQTKVVGKMHVFPERCHYGFETMLLCEEGARFGDYLGENRGYDDYEQWLAEQGYAGMAFSHGISVNEYATTIWNLPDHLHPTEWIGTNACKEIRRRDWTRPLFLWASFTAPHPPLTPLMKDLYMYQQDEIPMPVYGDWSQDHPSFHALNLSFGEGKTDKQIALARQAYYASVTQIDRQVNRIIGTLREQGILENTWFIFTSDHGDNLGDHHLWQKANFLQGACNIPFIITPPLSGDYDQVFHTNWLPGKVSEAVVGLQDILPTCLEIAKGYAPEQVDGKSLIPIVIEPKESIRNTILGEFGHVGQRSLMLTDGYWKYIWYEEDGVELLFNLREDPNEIKNLSGLETHVLKDWRGRLVKVLAERFADPATDGKTLRASAQGYKVSKKELTKVINTEWPYSHPYGLR</sequence>
<dbReference type="InterPro" id="IPR000917">
    <property type="entry name" value="Sulfatase_N"/>
</dbReference>
<name>A0ABQ3N6N2_9BACI</name>
<keyword evidence="4" id="KW-0106">Calcium</keyword>
<comment type="similarity">
    <text evidence="1">Belongs to the sulfatase family.</text>
</comment>
<evidence type="ECO:0000256" key="4">
    <source>
        <dbReference type="ARBA" id="ARBA00022837"/>
    </source>
</evidence>
<evidence type="ECO:0000259" key="5">
    <source>
        <dbReference type="Pfam" id="PF00884"/>
    </source>
</evidence>
<keyword evidence="7" id="KW-1185">Reference proteome</keyword>
<dbReference type="RefSeq" id="WP_191274735.1">
    <property type="nucleotide sequence ID" value="NZ_BNDS01000015.1"/>
</dbReference>
<gene>
    <name evidence="6" type="ORF">AM1BK_33570</name>
</gene>
<comment type="caution">
    <text evidence="6">The sequence shown here is derived from an EMBL/GenBank/DDBJ whole genome shotgun (WGS) entry which is preliminary data.</text>
</comment>
<evidence type="ECO:0000313" key="6">
    <source>
        <dbReference type="EMBL" id="GHH99814.1"/>
    </source>
</evidence>
<reference evidence="6 7" key="1">
    <citation type="journal article" date="2022" name="Int. J. Syst. Evol. Microbiol.">
        <title>Neobacillus kokaensis sp. nov., isolated from soil.</title>
        <authorList>
            <person name="Yuki K."/>
            <person name="Matsubara H."/>
            <person name="Yamaguchi S."/>
        </authorList>
    </citation>
    <scope>NUCLEOTIDE SEQUENCE [LARGE SCALE GENOMIC DNA]</scope>
    <source>
        <strain evidence="6 7">LOB 377</strain>
    </source>
</reference>
<dbReference type="Gene3D" id="3.40.720.10">
    <property type="entry name" value="Alkaline Phosphatase, subunit A"/>
    <property type="match status" value="1"/>
</dbReference>
<dbReference type="CDD" id="cd16022">
    <property type="entry name" value="sulfatase_like"/>
    <property type="match status" value="1"/>
</dbReference>
<dbReference type="SUPFAM" id="SSF53649">
    <property type="entry name" value="Alkaline phosphatase-like"/>
    <property type="match status" value="1"/>
</dbReference>
<dbReference type="InterPro" id="IPR017850">
    <property type="entry name" value="Alkaline_phosphatase_core_sf"/>
</dbReference>
<keyword evidence="3" id="KW-0378">Hydrolase</keyword>
<evidence type="ECO:0000256" key="1">
    <source>
        <dbReference type="ARBA" id="ARBA00008779"/>
    </source>
</evidence>
<protein>
    <submittedName>
        <fullName evidence="6">Choline-sulfatase</fullName>
    </submittedName>
</protein>